<feature type="chain" id="PRO_5019454707" evidence="1">
    <location>
        <begin position="23"/>
        <end position="146"/>
    </location>
</feature>
<gene>
    <name evidence="2" type="ORF">EOE67_02150</name>
</gene>
<accession>A0A437R5F1</accession>
<feature type="signal peptide" evidence="1">
    <location>
        <begin position="1"/>
        <end position="22"/>
    </location>
</feature>
<dbReference type="RefSeq" id="WP_127697386.1">
    <property type="nucleotide sequence ID" value="NZ_SACS01000001.1"/>
</dbReference>
<evidence type="ECO:0000313" key="2">
    <source>
        <dbReference type="EMBL" id="RVU42009.1"/>
    </source>
</evidence>
<evidence type="ECO:0000313" key="3">
    <source>
        <dbReference type="Proteomes" id="UP000283077"/>
    </source>
</evidence>
<dbReference type="OrthoDB" id="5872068at2"/>
<reference evidence="2 3" key="1">
    <citation type="submission" date="2019-01" db="EMBL/GenBank/DDBJ databases">
        <authorList>
            <person name="Chen W.-M."/>
        </authorList>
    </citation>
    <scope>NUCLEOTIDE SEQUENCE [LARGE SCALE GENOMIC DNA]</scope>
    <source>
        <strain evidence="2 3">KYPC3</strain>
    </source>
</reference>
<evidence type="ECO:0000256" key="1">
    <source>
        <dbReference type="SAM" id="SignalP"/>
    </source>
</evidence>
<comment type="caution">
    <text evidence="2">The sequence shown here is derived from an EMBL/GenBank/DDBJ whole genome shotgun (WGS) entry which is preliminary data.</text>
</comment>
<dbReference type="AlphaFoldDB" id="A0A437R5F1"/>
<protein>
    <submittedName>
        <fullName evidence="2">Uncharacterized protein</fullName>
    </submittedName>
</protein>
<keyword evidence="3" id="KW-1185">Reference proteome</keyword>
<organism evidence="2 3">
    <name type="scientific">Rheinheimera riviphila</name>
    <dbReference type="NCBI Taxonomy" id="1834037"/>
    <lineage>
        <taxon>Bacteria</taxon>
        <taxon>Pseudomonadati</taxon>
        <taxon>Pseudomonadota</taxon>
        <taxon>Gammaproteobacteria</taxon>
        <taxon>Chromatiales</taxon>
        <taxon>Chromatiaceae</taxon>
        <taxon>Rheinheimera</taxon>
    </lineage>
</organism>
<name>A0A437R5F1_9GAMM</name>
<dbReference type="Proteomes" id="UP000283077">
    <property type="component" value="Unassembled WGS sequence"/>
</dbReference>
<keyword evidence="1" id="KW-0732">Signal</keyword>
<dbReference type="EMBL" id="SACS01000001">
    <property type="protein sequence ID" value="RVU42009.1"/>
    <property type="molecule type" value="Genomic_DNA"/>
</dbReference>
<sequence length="146" mass="15272">MKKSIATVLFCASSIFLPKVFAGTAIIPSYNIWDGGGKSCFKISNISPASAQVNVKMYDRAGVPFNGTVASKHIINQLGVPFTLEPKTTASFCMTTGGSSAPGYGVIESQAVDSDAGQVFLVAHGYYTNSVQTQAFSISINGGLSF</sequence>
<proteinExistence type="predicted"/>